<sequence length="120" mass="13402">MSKSGVLQTPWGETLMVPEYKHRRKVQMIKFFGSALLTLASARYLQSKLKPVVIKTNPLQFYSGVRLANVRVDNRLLCSTVGGITGFTLGTLSMGVFGTCWHLDISSNDEFKKMLTDTKV</sequence>
<keyword evidence="2" id="KW-1133">Transmembrane helix</keyword>
<organism evidence="5 6">
    <name type="scientific">Kazachstania africana (strain ATCC 22294 / BCRC 22015 / CBS 2517 / CECT 1963 / NBRC 1671 / NRRL Y-8276)</name>
    <name type="common">Yeast</name>
    <name type="synonym">Kluyveromyces africanus</name>
    <dbReference type="NCBI Taxonomy" id="1071382"/>
    <lineage>
        <taxon>Eukaryota</taxon>
        <taxon>Fungi</taxon>
        <taxon>Dikarya</taxon>
        <taxon>Ascomycota</taxon>
        <taxon>Saccharomycotina</taxon>
        <taxon>Saccharomycetes</taxon>
        <taxon>Saccharomycetales</taxon>
        <taxon>Saccharomycetaceae</taxon>
        <taxon>Kazachstania</taxon>
    </lineage>
</organism>
<accession>H2B2C7</accession>
<evidence type="ECO:0000313" key="6">
    <source>
        <dbReference type="Proteomes" id="UP000005220"/>
    </source>
</evidence>
<evidence type="ECO:0000256" key="3">
    <source>
        <dbReference type="ARBA" id="ARBA00023136"/>
    </source>
</evidence>
<keyword evidence="1" id="KW-0812">Transmembrane</keyword>
<dbReference type="GO" id="GO:0016020">
    <property type="term" value="C:membrane"/>
    <property type="evidence" value="ECO:0007669"/>
    <property type="project" value="UniProtKB-SubCell"/>
</dbReference>
<dbReference type="HOGENOM" id="CLU_2050017_0_0_1"/>
<dbReference type="eggNOG" id="ENOG502SD3V">
    <property type="taxonomic scope" value="Eukaryota"/>
</dbReference>
<protein>
    <recommendedName>
        <fullName evidence="4">Altered inheritance of mitochondria protein 11</fullName>
    </recommendedName>
</protein>
<dbReference type="KEGG" id="kaf:KAFR_0L01670"/>
<dbReference type="OrthoDB" id="4088121at2759"/>
<dbReference type="Proteomes" id="UP000005220">
    <property type="component" value="Chromosome 12"/>
</dbReference>
<dbReference type="EMBL" id="HE650832">
    <property type="protein sequence ID" value="CCF60777.1"/>
    <property type="molecule type" value="Genomic_DNA"/>
</dbReference>
<keyword evidence="6" id="KW-1185">Reference proteome</keyword>
<dbReference type="AlphaFoldDB" id="H2B2C7"/>
<comment type="similarity">
    <text evidence="4">Belongs to the AIM11 family.</text>
</comment>
<dbReference type="InterPro" id="IPR038814">
    <property type="entry name" value="AIM11"/>
</dbReference>
<gene>
    <name evidence="5" type="primary">KAFR0L01670</name>
    <name evidence="4" type="synonym">AIM11</name>
    <name evidence="5" type="ORF">KAFR_0L01670</name>
</gene>
<dbReference type="RefSeq" id="XP_003959912.1">
    <property type="nucleotide sequence ID" value="XM_003959863.1"/>
</dbReference>
<name>H2B2C7_KAZAF</name>
<dbReference type="GeneID" id="13886985"/>
<evidence type="ECO:0000313" key="5">
    <source>
        <dbReference type="EMBL" id="CCF60777.1"/>
    </source>
</evidence>
<evidence type="ECO:0000256" key="4">
    <source>
        <dbReference type="RuleBase" id="RU367098"/>
    </source>
</evidence>
<comment type="subcellular location">
    <subcellularLocation>
        <location evidence="4">Membrane</location>
        <topology evidence="4">Multi-pass membrane protein</topology>
    </subcellularLocation>
</comment>
<evidence type="ECO:0000256" key="1">
    <source>
        <dbReference type="ARBA" id="ARBA00022692"/>
    </source>
</evidence>
<dbReference type="InParanoid" id="H2B2C7"/>
<evidence type="ECO:0000256" key="2">
    <source>
        <dbReference type="ARBA" id="ARBA00022989"/>
    </source>
</evidence>
<dbReference type="PANTHER" id="PTHR39136">
    <property type="entry name" value="ALTERED INHERITANCE OF MITOCHONDRIA PROTEIN 11"/>
    <property type="match status" value="1"/>
</dbReference>
<proteinExistence type="inferred from homology"/>
<dbReference type="FunCoup" id="H2B2C7">
    <property type="interactions" value="26"/>
</dbReference>
<dbReference type="GO" id="GO:0005739">
    <property type="term" value="C:mitochondrion"/>
    <property type="evidence" value="ECO:0007669"/>
    <property type="project" value="TreeGrafter"/>
</dbReference>
<keyword evidence="3" id="KW-0472">Membrane</keyword>
<reference evidence="5 6" key="1">
    <citation type="journal article" date="2011" name="Proc. Natl. Acad. Sci. U.S.A.">
        <title>Evolutionary erosion of yeast sex chromosomes by mating-type switching accidents.</title>
        <authorList>
            <person name="Gordon J.L."/>
            <person name="Armisen D."/>
            <person name="Proux-Wera E."/>
            <person name="Oheigeartaigh S.S."/>
            <person name="Byrne K.P."/>
            <person name="Wolfe K.H."/>
        </authorList>
    </citation>
    <scope>NUCLEOTIDE SEQUENCE [LARGE SCALE GENOMIC DNA]</scope>
    <source>
        <strain evidence="6">ATCC 22294 / BCRC 22015 / CBS 2517 / CECT 1963 / NBRC 1671 / NRRL Y-8276</strain>
    </source>
</reference>
<dbReference type="PANTHER" id="PTHR39136:SF1">
    <property type="entry name" value="ALTERED INHERITANCE OF MITOCHONDRIA PROTEIN 11"/>
    <property type="match status" value="1"/>
</dbReference>